<gene>
    <name evidence="6" type="ORF">EBM89_03450</name>
</gene>
<evidence type="ECO:0000256" key="2">
    <source>
        <dbReference type="ARBA" id="ARBA00022692"/>
    </source>
</evidence>
<reference evidence="6 7" key="1">
    <citation type="submission" date="2018-10" db="EMBL/GenBank/DDBJ databases">
        <title>Isolation, diversity and antifungal activity of actinobacteria from wheat.</title>
        <authorList>
            <person name="Han C."/>
        </authorList>
    </citation>
    <scope>NUCLEOTIDE SEQUENCE [LARGE SCALE GENOMIC DNA]</scope>
    <source>
        <strain evidence="6 7">NEAU-YY56</strain>
    </source>
</reference>
<evidence type="ECO:0000313" key="7">
    <source>
        <dbReference type="Proteomes" id="UP000269289"/>
    </source>
</evidence>
<accession>A0A3M2JIR4</accession>
<feature type="transmembrane region" description="Helical" evidence="5">
    <location>
        <begin position="97"/>
        <end position="117"/>
    </location>
</feature>
<dbReference type="EMBL" id="RFFI01000011">
    <property type="protein sequence ID" value="RMI13672.1"/>
    <property type="molecule type" value="Genomic_DNA"/>
</dbReference>
<organism evidence="6 7">
    <name type="scientific">Cellulomonas triticagri</name>
    <dbReference type="NCBI Taxonomy" id="2483352"/>
    <lineage>
        <taxon>Bacteria</taxon>
        <taxon>Bacillati</taxon>
        <taxon>Actinomycetota</taxon>
        <taxon>Actinomycetes</taxon>
        <taxon>Micrococcales</taxon>
        <taxon>Cellulomonadaceae</taxon>
        <taxon>Cellulomonas</taxon>
    </lineage>
</organism>
<dbReference type="Proteomes" id="UP000269289">
    <property type="component" value="Unassembled WGS sequence"/>
</dbReference>
<evidence type="ECO:0000256" key="1">
    <source>
        <dbReference type="ARBA" id="ARBA00004141"/>
    </source>
</evidence>
<dbReference type="RefSeq" id="WP_122148064.1">
    <property type="nucleotide sequence ID" value="NZ_RFFI01000011.1"/>
</dbReference>
<feature type="transmembrane region" description="Helical" evidence="5">
    <location>
        <begin position="42"/>
        <end position="60"/>
    </location>
</feature>
<feature type="transmembrane region" description="Helical" evidence="5">
    <location>
        <begin position="67"/>
        <end position="85"/>
    </location>
</feature>
<keyword evidence="2 5" id="KW-0812">Transmembrane</keyword>
<dbReference type="AlphaFoldDB" id="A0A3M2JIR4"/>
<keyword evidence="3 5" id="KW-1133">Transmembrane helix</keyword>
<proteinExistence type="predicted"/>
<keyword evidence="7" id="KW-1185">Reference proteome</keyword>
<evidence type="ECO:0000313" key="6">
    <source>
        <dbReference type="EMBL" id="RMI13672.1"/>
    </source>
</evidence>
<name>A0A3M2JIR4_9CELL</name>
<dbReference type="InterPro" id="IPR003339">
    <property type="entry name" value="ABC/ECF_trnsptr_transmembrane"/>
</dbReference>
<keyword evidence="4 5" id="KW-0472">Membrane</keyword>
<dbReference type="Pfam" id="PF02361">
    <property type="entry name" value="CbiQ"/>
    <property type="match status" value="1"/>
</dbReference>
<evidence type="ECO:0000256" key="5">
    <source>
        <dbReference type="SAM" id="Phobius"/>
    </source>
</evidence>
<evidence type="ECO:0000256" key="4">
    <source>
        <dbReference type="ARBA" id="ARBA00023136"/>
    </source>
</evidence>
<evidence type="ECO:0000256" key="3">
    <source>
        <dbReference type="ARBA" id="ARBA00022989"/>
    </source>
</evidence>
<comment type="subcellular location">
    <subcellularLocation>
        <location evidence="1">Membrane</location>
        <topology evidence="1">Multi-pass membrane protein</topology>
    </subcellularLocation>
</comment>
<protein>
    <submittedName>
        <fullName evidence="6">Energy-coupling factor transporter transmembrane protein EcfT</fullName>
    </submittedName>
</protein>
<dbReference type="GO" id="GO:0005886">
    <property type="term" value="C:plasma membrane"/>
    <property type="evidence" value="ECO:0007669"/>
    <property type="project" value="UniProtKB-ARBA"/>
</dbReference>
<comment type="caution">
    <text evidence="6">The sequence shown here is derived from an EMBL/GenBank/DDBJ whole genome shotgun (WGS) entry which is preliminary data.</text>
</comment>
<sequence>MTLLGAHRTARGPLDRAPVGAKLAGLAVLGIAVVATRGVPTSLGLLALVLIAAAVARLPARATLRGLLPVLVTAVLAGAYQAWARGWGPAVEVVADLLTLVLAAAVVTATTSADRLLDVLARAARPLRHVGLSPEVLALAVALVLRTVPEIARTVQEVRDAARARGAERDPRVWLTPAVLRVVGRARDLGEALAARGIVD</sequence>